<feature type="compositionally biased region" description="Low complexity" evidence="1">
    <location>
        <begin position="50"/>
        <end position="59"/>
    </location>
</feature>
<organism evidence="2 3">
    <name type="scientific">Platanthera zijinensis</name>
    <dbReference type="NCBI Taxonomy" id="2320716"/>
    <lineage>
        <taxon>Eukaryota</taxon>
        <taxon>Viridiplantae</taxon>
        <taxon>Streptophyta</taxon>
        <taxon>Embryophyta</taxon>
        <taxon>Tracheophyta</taxon>
        <taxon>Spermatophyta</taxon>
        <taxon>Magnoliopsida</taxon>
        <taxon>Liliopsida</taxon>
        <taxon>Asparagales</taxon>
        <taxon>Orchidaceae</taxon>
        <taxon>Orchidoideae</taxon>
        <taxon>Orchideae</taxon>
        <taxon>Orchidinae</taxon>
        <taxon>Platanthera</taxon>
    </lineage>
</organism>
<sequence length="480" mass="52804">MKVPDMTGATVEGETSRTQVIIDTLLDGEMRKYDNMLNSMEDAASIPPKETVSLLSSTGESEEESHDSQDPFTPGHDQAIHQEHQRLVLPSESVETFDPTEIVRRPSLLLQEGLVLEFGAKLGSYLRPRHWTVILDVSDEMEQLQAQQGKKCSTSDTFNVVMLKGHTGRVRLMGKGVTKSDLKTSSSSTGTLVDGINVKVLVDLVKSITARVKDELTQEILSTVLINLQRVIPNLDSDSILAGLAAGIQSPGDAISEHGIRNARSSSYVPFDLNKFLGEEIPIIRGSALSALNGTNDEIGRQAVLKLMDVVDEYIPDPISQLEKPFLMPIEDVFSIQILQPNQHEAYQKGAQAHHNAGQPAREKDHTLAPERKAAHGKAEMEDATNEQQESRRLLAIFPLGDVSSYLLENPRAAELLMSPHRPYNSAPEIKSTEFFSSSIPPSPLLLLPAPPKTASFKWMLQSSSSWSHQEVLVQSAPHF</sequence>
<comment type="caution">
    <text evidence="2">The sequence shown here is derived from an EMBL/GenBank/DDBJ whole genome shotgun (WGS) entry which is preliminary data.</text>
</comment>
<feature type="compositionally biased region" description="Basic and acidic residues" evidence="1">
    <location>
        <begin position="361"/>
        <end position="381"/>
    </location>
</feature>
<keyword evidence="3" id="KW-1185">Reference proteome</keyword>
<dbReference type="EMBL" id="JBBWWQ010000003">
    <property type="protein sequence ID" value="KAK8951460.1"/>
    <property type="molecule type" value="Genomic_DNA"/>
</dbReference>
<dbReference type="GO" id="GO:0070125">
    <property type="term" value="P:mitochondrial translational elongation"/>
    <property type="evidence" value="ECO:0007669"/>
    <property type="project" value="TreeGrafter"/>
</dbReference>
<name>A0AAP0GCG8_9ASPA</name>
<protein>
    <submittedName>
        <fullName evidence="2">Uncharacterized protein</fullName>
    </submittedName>
</protein>
<evidence type="ECO:0000313" key="3">
    <source>
        <dbReference type="Proteomes" id="UP001418222"/>
    </source>
</evidence>
<dbReference type="GO" id="GO:0005739">
    <property type="term" value="C:mitochondrion"/>
    <property type="evidence" value="ECO:0007669"/>
    <property type="project" value="TreeGrafter"/>
</dbReference>
<dbReference type="AlphaFoldDB" id="A0AAP0GCG8"/>
<gene>
    <name evidence="2" type="ORF">KSP39_PZI004168</name>
</gene>
<dbReference type="Gene3D" id="2.40.30.10">
    <property type="entry name" value="Translation factors"/>
    <property type="match status" value="1"/>
</dbReference>
<dbReference type="Proteomes" id="UP001418222">
    <property type="component" value="Unassembled WGS sequence"/>
</dbReference>
<reference evidence="2 3" key="1">
    <citation type="journal article" date="2022" name="Nat. Plants">
        <title>Genomes of leafy and leafless Platanthera orchids illuminate the evolution of mycoheterotrophy.</title>
        <authorList>
            <person name="Li M.H."/>
            <person name="Liu K.W."/>
            <person name="Li Z."/>
            <person name="Lu H.C."/>
            <person name="Ye Q.L."/>
            <person name="Zhang D."/>
            <person name="Wang J.Y."/>
            <person name="Li Y.F."/>
            <person name="Zhong Z.M."/>
            <person name="Liu X."/>
            <person name="Yu X."/>
            <person name="Liu D.K."/>
            <person name="Tu X.D."/>
            <person name="Liu B."/>
            <person name="Hao Y."/>
            <person name="Liao X.Y."/>
            <person name="Jiang Y.T."/>
            <person name="Sun W.H."/>
            <person name="Chen J."/>
            <person name="Chen Y.Q."/>
            <person name="Ai Y."/>
            <person name="Zhai J.W."/>
            <person name="Wu S.S."/>
            <person name="Zhou Z."/>
            <person name="Hsiao Y.Y."/>
            <person name="Wu W.L."/>
            <person name="Chen Y.Y."/>
            <person name="Lin Y.F."/>
            <person name="Hsu J.L."/>
            <person name="Li C.Y."/>
            <person name="Wang Z.W."/>
            <person name="Zhao X."/>
            <person name="Zhong W.Y."/>
            <person name="Ma X.K."/>
            <person name="Ma L."/>
            <person name="Huang J."/>
            <person name="Chen G.Z."/>
            <person name="Huang M.Z."/>
            <person name="Huang L."/>
            <person name="Peng D.H."/>
            <person name="Luo Y.B."/>
            <person name="Zou S.Q."/>
            <person name="Chen S.P."/>
            <person name="Lan S."/>
            <person name="Tsai W.C."/>
            <person name="Van de Peer Y."/>
            <person name="Liu Z.J."/>
        </authorList>
    </citation>
    <scope>NUCLEOTIDE SEQUENCE [LARGE SCALE GENOMIC DNA]</scope>
    <source>
        <strain evidence="2">Lor287</strain>
    </source>
</reference>
<feature type="region of interest" description="Disordered" evidence="1">
    <location>
        <begin position="41"/>
        <end position="77"/>
    </location>
</feature>
<dbReference type="GO" id="GO:0003746">
    <property type="term" value="F:translation elongation factor activity"/>
    <property type="evidence" value="ECO:0007669"/>
    <property type="project" value="TreeGrafter"/>
</dbReference>
<dbReference type="PANTHER" id="PTHR43721">
    <property type="entry name" value="ELONGATION FACTOR TU-RELATED"/>
    <property type="match status" value="1"/>
</dbReference>
<proteinExistence type="predicted"/>
<dbReference type="InterPro" id="IPR050055">
    <property type="entry name" value="EF-Tu_GTPase"/>
</dbReference>
<feature type="region of interest" description="Disordered" evidence="1">
    <location>
        <begin position="351"/>
        <end position="388"/>
    </location>
</feature>
<evidence type="ECO:0000256" key="1">
    <source>
        <dbReference type="SAM" id="MobiDB-lite"/>
    </source>
</evidence>
<evidence type="ECO:0000313" key="2">
    <source>
        <dbReference type="EMBL" id="KAK8951460.1"/>
    </source>
</evidence>
<dbReference type="PANTHER" id="PTHR43721:SF22">
    <property type="entry name" value="ELONGATION FACTOR TU, MITOCHONDRIAL"/>
    <property type="match status" value="1"/>
</dbReference>
<accession>A0AAP0GCG8</accession>